<dbReference type="OMA" id="INEMTAP"/>
<keyword evidence="3" id="KW-1185">Reference proteome</keyword>
<name>M4B8J0_HYAAE</name>
<dbReference type="STRING" id="559515.M4B8J0"/>
<evidence type="ECO:0000313" key="2">
    <source>
        <dbReference type="EnsemblProtists" id="HpaP802596"/>
    </source>
</evidence>
<feature type="compositionally biased region" description="Low complexity" evidence="1">
    <location>
        <begin position="55"/>
        <end position="69"/>
    </location>
</feature>
<reference evidence="3" key="1">
    <citation type="journal article" date="2010" name="Science">
        <title>Signatures of adaptation to obligate biotrophy in the Hyaloperonospora arabidopsidis genome.</title>
        <authorList>
            <person name="Baxter L."/>
            <person name="Tripathy S."/>
            <person name="Ishaque N."/>
            <person name="Boot N."/>
            <person name="Cabral A."/>
            <person name="Kemen E."/>
            <person name="Thines M."/>
            <person name="Ah-Fong A."/>
            <person name="Anderson R."/>
            <person name="Badejoko W."/>
            <person name="Bittner-Eddy P."/>
            <person name="Boore J.L."/>
            <person name="Chibucos M.C."/>
            <person name="Coates M."/>
            <person name="Dehal P."/>
            <person name="Delehaunty K."/>
            <person name="Dong S."/>
            <person name="Downton P."/>
            <person name="Dumas B."/>
            <person name="Fabro G."/>
            <person name="Fronick C."/>
            <person name="Fuerstenberg S.I."/>
            <person name="Fulton L."/>
            <person name="Gaulin E."/>
            <person name="Govers F."/>
            <person name="Hughes L."/>
            <person name="Humphray S."/>
            <person name="Jiang R.H."/>
            <person name="Judelson H."/>
            <person name="Kamoun S."/>
            <person name="Kyung K."/>
            <person name="Meijer H."/>
            <person name="Minx P."/>
            <person name="Morris P."/>
            <person name="Nelson J."/>
            <person name="Phuntumart V."/>
            <person name="Qutob D."/>
            <person name="Rehmany A."/>
            <person name="Rougon-Cardoso A."/>
            <person name="Ryden P."/>
            <person name="Torto-Alalibo T."/>
            <person name="Studholme D."/>
            <person name="Wang Y."/>
            <person name="Win J."/>
            <person name="Wood J."/>
            <person name="Clifton S.W."/>
            <person name="Rogers J."/>
            <person name="Van den Ackerveken G."/>
            <person name="Jones J.D."/>
            <person name="McDowell J.M."/>
            <person name="Beynon J."/>
            <person name="Tyler B.M."/>
        </authorList>
    </citation>
    <scope>NUCLEOTIDE SEQUENCE [LARGE SCALE GENOMIC DNA]</scope>
    <source>
        <strain evidence="3">Emoy2</strain>
    </source>
</reference>
<sequence>MLVKRILCHSTAYFERKSRMSDEILDDISLSDDDLLDNLADDMLMEMSETQTLQSAPASTSPVSPSSWPLDTTPTPNAVALPATMPDLGQMMSQMMPMMSQMFGANAGASSIFGGGGSGATSLQQVPVSWQELVKRHVLSHEQEDWLRTIDKDVTKLRAQSSASGTLKKPYSRSYCTKAALIPNAYMQVSTMLVDMLHEAVRSAQLEDNQKWQELKKDMASYLMKTGMMKVFENKLKEMLRQRVGNDLDFVAEKTSGRYCNIVDALSV</sequence>
<reference evidence="2" key="2">
    <citation type="submission" date="2015-06" db="UniProtKB">
        <authorList>
            <consortium name="EnsemblProtists"/>
        </authorList>
    </citation>
    <scope>IDENTIFICATION</scope>
    <source>
        <strain evidence="2">Emoy2</strain>
    </source>
</reference>
<dbReference type="EnsemblProtists" id="HpaT802596">
    <property type="protein sequence ID" value="HpaP802596"/>
    <property type="gene ID" value="HpaG802596"/>
</dbReference>
<dbReference type="AlphaFoldDB" id="M4B8J0"/>
<accession>M4B8J0</accession>
<dbReference type="Proteomes" id="UP000011713">
    <property type="component" value="Unassembled WGS sequence"/>
</dbReference>
<organism evidence="2 3">
    <name type="scientific">Hyaloperonospora arabidopsidis (strain Emoy2)</name>
    <name type="common">Downy mildew agent</name>
    <name type="synonym">Peronospora arabidopsidis</name>
    <dbReference type="NCBI Taxonomy" id="559515"/>
    <lineage>
        <taxon>Eukaryota</taxon>
        <taxon>Sar</taxon>
        <taxon>Stramenopiles</taxon>
        <taxon>Oomycota</taxon>
        <taxon>Peronosporomycetes</taxon>
        <taxon>Peronosporales</taxon>
        <taxon>Peronosporaceae</taxon>
        <taxon>Hyaloperonospora</taxon>
    </lineage>
</organism>
<dbReference type="EMBL" id="JH597989">
    <property type="status" value="NOT_ANNOTATED_CDS"/>
    <property type="molecule type" value="Genomic_DNA"/>
</dbReference>
<dbReference type="InParanoid" id="M4B8J0"/>
<evidence type="ECO:0000313" key="3">
    <source>
        <dbReference type="Proteomes" id="UP000011713"/>
    </source>
</evidence>
<dbReference type="HOGENOM" id="CLU_1237201_0_0_1"/>
<dbReference type="VEuPathDB" id="FungiDB:HpaG802596"/>
<dbReference type="eggNOG" id="ENOG502SB3J">
    <property type="taxonomic scope" value="Eukaryota"/>
</dbReference>
<feature type="region of interest" description="Disordered" evidence="1">
    <location>
        <begin position="49"/>
        <end position="70"/>
    </location>
</feature>
<evidence type="ECO:0000256" key="1">
    <source>
        <dbReference type="SAM" id="MobiDB-lite"/>
    </source>
</evidence>
<protein>
    <submittedName>
        <fullName evidence="2">Uncharacterized protein</fullName>
    </submittedName>
</protein>
<proteinExistence type="predicted"/>